<sequence>MKNNFKLFLLIAFISFFEIAFSQRIAERLGYPKDAKLLIIHADDLGVSHSENMASIKAMEEGSVNSASIMVPCPWFPEIANYAKHHTDMDFGLHLTLTSEWKYYKWGPSYKSDSMASYINEQGYFYDNVSEVVSKANPDFLKAELSTQIRTALNAGIDVTHLDAHMGAVMATEGFFETYIEVGHEFKVPVLLSKGMPALKSSKIRAMLTDKNVILDAIISASPNDFEEGMEGYYSTTINELEPGITCLLIHTAYDNQEMQGVTIDHPNWGAAWRQADFDFFTSKKCADLLKENEIVLITWREIRDKITRSQD</sequence>
<comment type="cofactor">
    <cofactor evidence="1">
        <name>Mg(2+)</name>
        <dbReference type="ChEBI" id="CHEBI:18420"/>
    </cofactor>
</comment>
<evidence type="ECO:0000256" key="2">
    <source>
        <dbReference type="ARBA" id="ARBA00022723"/>
    </source>
</evidence>
<keyword evidence="7" id="KW-1185">Reference proteome</keyword>
<evidence type="ECO:0000313" key="7">
    <source>
        <dbReference type="Proteomes" id="UP001250662"/>
    </source>
</evidence>
<evidence type="ECO:0000256" key="3">
    <source>
        <dbReference type="ARBA" id="ARBA00022801"/>
    </source>
</evidence>
<gene>
    <name evidence="6" type="ORF">RM520_07715</name>
</gene>
<organism evidence="6 7">
    <name type="scientific">Croceitalea vernalis</name>
    <dbReference type="NCBI Taxonomy" id="3075599"/>
    <lineage>
        <taxon>Bacteria</taxon>
        <taxon>Pseudomonadati</taxon>
        <taxon>Bacteroidota</taxon>
        <taxon>Flavobacteriia</taxon>
        <taxon>Flavobacteriales</taxon>
        <taxon>Flavobacteriaceae</taxon>
        <taxon>Croceitalea</taxon>
    </lineage>
</organism>
<dbReference type="InterPro" id="IPR006879">
    <property type="entry name" value="YdjC-like"/>
</dbReference>
<dbReference type="InterPro" id="IPR011330">
    <property type="entry name" value="Glyco_hydro/deAcase_b/a-brl"/>
</dbReference>
<name>A0ABU3BH77_9FLAO</name>
<dbReference type="RefSeq" id="WP_311387575.1">
    <property type="nucleotide sequence ID" value="NZ_JAVRHU010000002.1"/>
</dbReference>
<evidence type="ECO:0000256" key="5">
    <source>
        <dbReference type="ARBA" id="ARBA00023277"/>
    </source>
</evidence>
<evidence type="ECO:0000313" key="6">
    <source>
        <dbReference type="EMBL" id="MDT0621507.1"/>
    </source>
</evidence>
<keyword evidence="5" id="KW-0119">Carbohydrate metabolism</keyword>
<keyword evidence="3" id="KW-0378">Hydrolase</keyword>
<proteinExistence type="predicted"/>
<protein>
    <submittedName>
        <fullName evidence="6">Polysaccharide deacetylase family protein</fullName>
    </submittedName>
</protein>
<dbReference type="SUPFAM" id="SSF88713">
    <property type="entry name" value="Glycoside hydrolase/deacetylase"/>
    <property type="match status" value="1"/>
</dbReference>
<keyword evidence="2" id="KW-0479">Metal-binding</keyword>
<dbReference type="EMBL" id="JAVRHU010000002">
    <property type="protein sequence ID" value="MDT0621507.1"/>
    <property type="molecule type" value="Genomic_DNA"/>
</dbReference>
<accession>A0ABU3BH77</accession>
<dbReference type="PANTHER" id="PTHR31609">
    <property type="entry name" value="YDJC DEACETYLASE FAMILY MEMBER"/>
    <property type="match status" value="1"/>
</dbReference>
<dbReference type="Proteomes" id="UP001250662">
    <property type="component" value="Unassembled WGS sequence"/>
</dbReference>
<evidence type="ECO:0000256" key="4">
    <source>
        <dbReference type="ARBA" id="ARBA00022842"/>
    </source>
</evidence>
<evidence type="ECO:0000256" key="1">
    <source>
        <dbReference type="ARBA" id="ARBA00001946"/>
    </source>
</evidence>
<reference evidence="6 7" key="1">
    <citation type="submission" date="2023-09" db="EMBL/GenBank/DDBJ databases">
        <authorList>
            <person name="Rey-Velasco X."/>
        </authorList>
    </citation>
    <scope>NUCLEOTIDE SEQUENCE [LARGE SCALE GENOMIC DNA]</scope>
    <source>
        <strain evidence="6 7">P007</strain>
    </source>
</reference>
<dbReference type="PANTHER" id="PTHR31609:SF1">
    <property type="entry name" value="CARBOHYDRATE DEACETYLASE"/>
    <property type="match status" value="1"/>
</dbReference>
<dbReference type="CDD" id="cd10802">
    <property type="entry name" value="YdjC_TTHB029_like"/>
    <property type="match status" value="1"/>
</dbReference>
<dbReference type="Pfam" id="PF04794">
    <property type="entry name" value="YdjC"/>
    <property type="match status" value="1"/>
</dbReference>
<comment type="caution">
    <text evidence="6">The sequence shown here is derived from an EMBL/GenBank/DDBJ whole genome shotgun (WGS) entry which is preliminary data.</text>
</comment>
<dbReference type="Gene3D" id="3.20.20.370">
    <property type="entry name" value="Glycoside hydrolase/deacetylase"/>
    <property type="match status" value="1"/>
</dbReference>
<keyword evidence="4" id="KW-0460">Magnesium</keyword>